<dbReference type="Gene3D" id="1.10.260.40">
    <property type="entry name" value="lambda repressor-like DNA-binding domains"/>
    <property type="match status" value="1"/>
</dbReference>
<name>A0A6I2V0M2_9FIRM</name>
<dbReference type="PANTHER" id="PTHR46558:SF11">
    <property type="entry name" value="HTH-TYPE TRANSCRIPTIONAL REGULATOR XRE"/>
    <property type="match status" value="1"/>
</dbReference>
<keyword evidence="1" id="KW-0238">DNA-binding</keyword>
<reference evidence="3 4" key="1">
    <citation type="submission" date="2019-08" db="EMBL/GenBank/DDBJ databases">
        <title>In-depth cultivation of the pig gut microbiome towards novel bacterial diversity and tailored functional studies.</title>
        <authorList>
            <person name="Wylensek D."/>
            <person name="Hitch T.C.A."/>
            <person name="Clavel T."/>
        </authorList>
    </citation>
    <scope>NUCLEOTIDE SEQUENCE [LARGE SCALE GENOMIC DNA]</scope>
    <source>
        <strain evidence="4">WCA-380-WT-3B3</strain>
    </source>
</reference>
<dbReference type="CDD" id="cd00093">
    <property type="entry name" value="HTH_XRE"/>
    <property type="match status" value="1"/>
</dbReference>
<dbReference type="SMART" id="SM00530">
    <property type="entry name" value="HTH_XRE"/>
    <property type="match status" value="1"/>
</dbReference>
<comment type="caution">
    <text evidence="3">The sequence shown here is derived from an EMBL/GenBank/DDBJ whole genome shotgun (WGS) entry which is preliminary data.</text>
</comment>
<keyword evidence="4" id="KW-1185">Reference proteome</keyword>
<dbReference type="Proteomes" id="UP000430222">
    <property type="component" value="Unassembled WGS sequence"/>
</dbReference>
<proteinExistence type="predicted"/>
<dbReference type="RefSeq" id="WP_154621677.1">
    <property type="nucleotide sequence ID" value="NZ_VUNL01000018.1"/>
</dbReference>
<dbReference type="EMBL" id="VUNL01000018">
    <property type="protein sequence ID" value="MSV25914.1"/>
    <property type="molecule type" value="Genomic_DNA"/>
</dbReference>
<evidence type="ECO:0000259" key="2">
    <source>
        <dbReference type="PROSITE" id="PS50943"/>
    </source>
</evidence>
<evidence type="ECO:0000313" key="3">
    <source>
        <dbReference type="EMBL" id="MSV25914.1"/>
    </source>
</evidence>
<feature type="domain" description="HTH cro/C1-type" evidence="2">
    <location>
        <begin position="7"/>
        <end position="59"/>
    </location>
</feature>
<dbReference type="GO" id="GO:0003677">
    <property type="term" value="F:DNA binding"/>
    <property type="evidence" value="ECO:0007669"/>
    <property type="project" value="UniProtKB-KW"/>
</dbReference>
<evidence type="ECO:0000313" key="4">
    <source>
        <dbReference type="Proteomes" id="UP000430222"/>
    </source>
</evidence>
<accession>A0A6I2V0M2</accession>
<sequence>MNASEKLKALREAKGMSQADCAKAMNIDRTTYAKYENGGSIRRNVEKLAAFFRVSTDYLLGRTDEPGGFQNGDGCGEGKAAGETAVTTVKPKAYVELHRLIDELPHSDVEELLNTAIFKKKKAEQVHEHVDDPDDF</sequence>
<dbReference type="PANTHER" id="PTHR46558">
    <property type="entry name" value="TRACRIPTIONAL REGULATORY PROTEIN-RELATED-RELATED"/>
    <property type="match status" value="1"/>
</dbReference>
<dbReference type="SUPFAM" id="SSF47413">
    <property type="entry name" value="lambda repressor-like DNA-binding domains"/>
    <property type="match status" value="1"/>
</dbReference>
<dbReference type="InterPro" id="IPR010982">
    <property type="entry name" value="Lambda_DNA-bd_dom_sf"/>
</dbReference>
<dbReference type="Pfam" id="PF01381">
    <property type="entry name" value="HTH_3"/>
    <property type="match status" value="1"/>
</dbReference>
<dbReference type="AlphaFoldDB" id="A0A6I2V0M2"/>
<evidence type="ECO:0000256" key="1">
    <source>
        <dbReference type="ARBA" id="ARBA00023125"/>
    </source>
</evidence>
<organism evidence="3 4">
    <name type="scientific">Selenomonas montiformis</name>
    <dbReference type="NCBI Taxonomy" id="2652285"/>
    <lineage>
        <taxon>Bacteria</taxon>
        <taxon>Bacillati</taxon>
        <taxon>Bacillota</taxon>
        <taxon>Negativicutes</taxon>
        <taxon>Selenomonadales</taxon>
        <taxon>Selenomonadaceae</taxon>
        <taxon>Selenomonas</taxon>
    </lineage>
</organism>
<protein>
    <submittedName>
        <fullName evidence="3">Helix-turn-helix transcriptional regulator</fullName>
    </submittedName>
</protein>
<gene>
    <name evidence="3" type="ORF">FYJ78_12225</name>
</gene>
<dbReference type="PROSITE" id="PS50943">
    <property type="entry name" value="HTH_CROC1"/>
    <property type="match status" value="1"/>
</dbReference>
<dbReference type="InterPro" id="IPR001387">
    <property type="entry name" value="Cro/C1-type_HTH"/>
</dbReference>